<dbReference type="InterPro" id="IPR000428">
    <property type="entry name" value="Cu-bd"/>
</dbReference>
<dbReference type="PRINTS" id="PR00944">
    <property type="entry name" value="CUEXPORT"/>
</dbReference>
<dbReference type="EMBL" id="UOGA01000132">
    <property type="protein sequence ID" value="VAX18648.1"/>
    <property type="molecule type" value="Genomic_DNA"/>
</dbReference>
<name>A0A3B1C487_9ZZZZ</name>
<evidence type="ECO:0000259" key="1">
    <source>
        <dbReference type="PROSITE" id="PS50846"/>
    </source>
</evidence>
<accession>A0A3B1C487</accession>
<organism evidence="2">
    <name type="scientific">hydrothermal vent metagenome</name>
    <dbReference type="NCBI Taxonomy" id="652676"/>
    <lineage>
        <taxon>unclassified sequences</taxon>
        <taxon>metagenomes</taxon>
        <taxon>ecological metagenomes</taxon>
    </lineage>
</organism>
<feature type="domain" description="HMA" evidence="1">
    <location>
        <begin position="1"/>
        <end position="66"/>
    </location>
</feature>
<dbReference type="InterPro" id="IPR006121">
    <property type="entry name" value="HMA_dom"/>
</dbReference>
<sequence>MIKILSIDGMTCGHCVAHTTEVLGKVDGVSSVSVDFVAKTAIVESETEIADDILKSAVIDAGYSVVSIS</sequence>
<proteinExistence type="predicted"/>
<dbReference type="GO" id="GO:0006825">
    <property type="term" value="P:copper ion transport"/>
    <property type="evidence" value="ECO:0007669"/>
    <property type="project" value="InterPro"/>
</dbReference>
<dbReference type="GO" id="GO:0005507">
    <property type="term" value="F:copper ion binding"/>
    <property type="evidence" value="ECO:0007669"/>
    <property type="project" value="InterPro"/>
</dbReference>
<gene>
    <name evidence="2" type="ORF">MNBD_NITROSPINAE04-2746</name>
</gene>
<dbReference type="Pfam" id="PF00403">
    <property type="entry name" value="HMA"/>
    <property type="match status" value="1"/>
</dbReference>
<evidence type="ECO:0000313" key="2">
    <source>
        <dbReference type="EMBL" id="VAX18648.1"/>
    </source>
</evidence>
<reference evidence="2" key="1">
    <citation type="submission" date="2018-06" db="EMBL/GenBank/DDBJ databases">
        <authorList>
            <person name="Zhirakovskaya E."/>
        </authorList>
    </citation>
    <scope>NUCLEOTIDE SEQUENCE</scope>
</reference>
<dbReference type="SUPFAM" id="SSF55008">
    <property type="entry name" value="HMA, heavy metal-associated domain"/>
    <property type="match status" value="1"/>
</dbReference>
<dbReference type="InterPro" id="IPR036163">
    <property type="entry name" value="HMA_dom_sf"/>
</dbReference>
<dbReference type="AlphaFoldDB" id="A0A3B1C487"/>
<dbReference type="PROSITE" id="PS50846">
    <property type="entry name" value="HMA_2"/>
    <property type="match status" value="1"/>
</dbReference>
<dbReference type="CDD" id="cd00371">
    <property type="entry name" value="HMA"/>
    <property type="match status" value="1"/>
</dbReference>
<dbReference type="Gene3D" id="3.30.70.100">
    <property type="match status" value="1"/>
</dbReference>
<protein>
    <recommendedName>
        <fullName evidence="1">HMA domain-containing protein</fullName>
    </recommendedName>
</protein>